<reference evidence="7 8" key="1">
    <citation type="journal article" date="2015" name="BMC Genomics">
        <title>Genome mining reveals unlocked bioactive potential of marine Gram-negative bacteria.</title>
        <authorList>
            <person name="Machado H."/>
            <person name="Sonnenschein E.C."/>
            <person name="Melchiorsen J."/>
            <person name="Gram L."/>
        </authorList>
    </citation>
    <scope>NUCLEOTIDE SEQUENCE [LARGE SCALE GENOMIC DNA]</scope>
    <source>
        <strain evidence="7 8">S2757</strain>
    </source>
</reference>
<accession>A0A0F4NM85</accession>
<feature type="domain" description="Tryptophan synthase beta chain-like PALP" evidence="6">
    <location>
        <begin position="4"/>
        <end position="188"/>
    </location>
</feature>
<dbReference type="RefSeq" id="WP_045955429.1">
    <property type="nucleotide sequence ID" value="NZ_JXXV01000016.1"/>
</dbReference>
<evidence type="ECO:0000256" key="2">
    <source>
        <dbReference type="ARBA" id="ARBA00008639"/>
    </source>
</evidence>
<protein>
    <submittedName>
        <fullName evidence="7">1-aminocyclopropane-1-carboxylate deaminase</fullName>
    </submittedName>
</protein>
<keyword evidence="3 5" id="KW-0663">Pyridoxal phosphate</keyword>
<dbReference type="Pfam" id="PF00291">
    <property type="entry name" value="PALP"/>
    <property type="match status" value="1"/>
</dbReference>
<keyword evidence="8" id="KW-1185">Reference proteome</keyword>
<evidence type="ECO:0000313" key="7">
    <source>
        <dbReference type="EMBL" id="KJY83191.1"/>
    </source>
</evidence>
<organism evidence="7 8">
    <name type="scientific">Vibrio galatheae</name>
    <dbReference type="NCBI Taxonomy" id="579748"/>
    <lineage>
        <taxon>Bacteria</taxon>
        <taxon>Pseudomonadati</taxon>
        <taxon>Pseudomonadota</taxon>
        <taxon>Gammaproteobacteria</taxon>
        <taxon>Vibrionales</taxon>
        <taxon>Vibrionaceae</taxon>
        <taxon>Vibrio</taxon>
    </lineage>
</organism>
<evidence type="ECO:0000256" key="4">
    <source>
        <dbReference type="PIRSR" id="PIRSR006278-1"/>
    </source>
</evidence>
<dbReference type="InterPro" id="IPR027278">
    <property type="entry name" value="ACCD_DCysDesulf"/>
</dbReference>
<dbReference type="FunFam" id="3.40.50.1100:FF:000092">
    <property type="entry name" value="1-aminocyclopropane-1-carboxylate deaminase"/>
    <property type="match status" value="1"/>
</dbReference>
<dbReference type="PATRIC" id="fig|579748.3.peg.1909"/>
<dbReference type="Proteomes" id="UP000033673">
    <property type="component" value="Unassembled WGS sequence"/>
</dbReference>
<feature type="modified residue" description="N6-(pyridoxal phosphate)lysine" evidence="5">
    <location>
        <position position="34"/>
    </location>
</feature>
<dbReference type="GO" id="GO:0019148">
    <property type="term" value="F:D-cysteine desulfhydrase activity"/>
    <property type="evidence" value="ECO:0007669"/>
    <property type="project" value="TreeGrafter"/>
</dbReference>
<dbReference type="InterPro" id="IPR036052">
    <property type="entry name" value="TrpB-like_PALP_sf"/>
</dbReference>
<dbReference type="AlphaFoldDB" id="A0A0F4NM85"/>
<dbReference type="Gene3D" id="3.40.50.1100">
    <property type="match status" value="2"/>
</dbReference>
<proteinExistence type="inferred from homology"/>
<evidence type="ECO:0000259" key="6">
    <source>
        <dbReference type="Pfam" id="PF00291"/>
    </source>
</evidence>
<evidence type="ECO:0000313" key="8">
    <source>
        <dbReference type="Proteomes" id="UP000033673"/>
    </source>
</evidence>
<gene>
    <name evidence="7" type="ORF">TW81_09275</name>
</gene>
<comment type="similarity">
    <text evidence="2">Belongs to the ACC deaminase/D-cysteine desulfhydrase family.</text>
</comment>
<dbReference type="PANTHER" id="PTHR43780:SF2">
    <property type="entry name" value="1-AMINOCYCLOPROPANE-1-CARBOXYLATE DEAMINASE-RELATED"/>
    <property type="match status" value="1"/>
</dbReference>
<dbReference type="PANTHER" id="PTHR43780">
    <property type="entry name" value="1-AMINOCYCLOPROPANE-1-CARBOXYLATE DEAMINASE-RELATED"/>
    <property type="match status" value="1"/>
</dbReference>
<feature type="active site" description="Nucleophile" evidence="4">
    <location>
        <position position="60"/>
    </location>
</feature>
<name>A0A0F4NM85_9VIBR</name>
<dbReference type="PIRSF" id="PIRSF006278">
    <property type="entry name" value="ACCD_DCysDesulf"/>
    <property type="match status" value="1"/>
</dbReference>
<evidence type="ECO:0000256" key="3">
    <source>
        <dbReference type="ARBA" id="ARBA00022898"/>
    </source>
</evidence>
<dbReference type="InterPro" id="IPR001926">
    <property type="entry name" value="TrpB-like_PALP"/>
</dbReference>
<evidence type="ECO:0000256" key="1">
    <source>
        <dbReference type="ARBA" id="ARBA00001933"/>
    </source>
</evidence>
<dbReference type="SUPFAM" id="SSF53686">
    <property type="entry name" value="Tryptophan synthase beta subunit-like PLP-dependent enzymes"/>
    <property type="match status" value="1"/>
</dbReference>
<dbReference type="STRING" id="579748.TW81_09275"/>
<evidence type="ECO:0000256" key="5">
    <source>
        <dbReference type="PIRSR" id="PIRSR006278-2"/>
    </source>
</evidence>
<dbReference type="OrthoDB" id="9801249at2"/>
<sequence length="303" mass="34799">MKLTNTPMTEHQFAGIPFYLKRDDQLHSHFSGNKARKFMALLEQDYPEVTTLISYGSAQSNSLYSLAALAAIKGWKLEFYVDRIPQWLADKPLGNYRGALELGAQIIATAAHQLHPQQYIDQIRQPDSTCLFLPEGGRSHLAKHGVEQLAREILSWTRYEPGNKVVVALPAGTGATALYLHRYLKAHSIPVLTCPCVGGKDYLISQFKELGESDFPDILELETKHHFAKLYEKDYQIWQQLLIETDVEFDLLYDPMMWQCLQSWYKENRDKRIIYIHQGGLLGNESMLPRYERKFGQCFGGRK</sequence>
<dbReference type="EMBL" id="JXXV01000016">
    <property type="protein sequence ID" value="KJY83191.1"/>
    <property type="molecule type" value="Genomic_DNA"/>
</dbReference>
<comment type="cofactor">
    <cofactor evidence="1">
        <name>pyridoxal 5'-phosphate</name>
        <dbReference type="ChEBI" id="CHEBI:597326"/>
    </cofactor>
</comment>
<comment type="caution">
    <text evidence="7">The sequence shown here is derived from an EMBL/GenBank/DDBJ whole genome shotgun (WGS) entry which is preliminary data.</text>
</comment>